<evidence type="ECO:0000256" key="2">
    <source>
        <dbReference type="ARBA" id="ARBA00022692"/>
    </source>
</evidence>
<protein>
    <recommendedName>
        <fullName evidence="6">Amino acid permease/ SLC12A domain-containing protein</fullName>
    </recommendedName>
</protein>
<dbReference type="GO" id="GO:0016020">
    <property type="term" value="C:membrane"/>
    <property type="evidence" value="ECO:0007669"/>
    <property type="project" value="UniProtKB-SubCell"/>
</dbReference>
<feature type="transmembrane region" description="Helical" evidence="5">
    <location>
        <begin position="71"/>
        <end position="90"/>
    </location>
</feature>
<feature type="domain" description="Amino acid permease/ SLC12A" evidence="6">
    <location>
        <begin position="26"/>
        <end position="246"/>
    </location>
</feature>
<feature type="non-terminal residue" evidence="7">
    <location>
        <position position="1"/>
    </location>
</feature>
<dbReference type="AlphaFoldDB" id="X1HZR7"/>
<feature type="non-terminal residue" evidence="7">
    <location>
        <position position="265"/>
    </location>
</feature>
<keyword evidence="3 5" id="KW-1133">Transmembrane helix</keyword>
<dbReference type="PANTHER" id="PTHR42770:SF11">
    <property type="entry name" value="INNER MEMBRANE TRANSPORT PROTEIN YBAT"/>
    <property type="match status" value="1"/>
</dbReference>
<dbReference type="Gene3D" id="1.20.1740.10">
    <property type="entry name" value="Amino acid/polyamine transporter I"/>
    <property type="match status" value="1"/>
</dbReference>
<dbReference type="GO" id="GO:0055085">
    <property type="term" value="P:transmembrane transport"/>
    <property type="evidence" value="ECO:0007669"/>
    <property type="project" value="InterPro"/>
</dbReference>
<dbReference type="InterPro" id="IPR050367">
    <property type="entry name" value="APC_superfamily"/>
</dbReference>
<evidence type="ECO:0000256" key="3">
    <source>
        <dbReference type="ARBA" id="ARBA00022989"/>
    </source>
</evidence>
<comment type="subcellular location">
    <subcellularLocation>
        <location evidence="1">Membrane</location>
        <topology evidence="1">Multi-pass membrane protein</topology>
    </subcellularLocation>
</comment>
<evidence type="ECO:0000259" key="6">
    <source>
        <dbReference type="Pfam" id="PF00324"/>
    </source>
</evidence>
<evidence type="ECO:0000256" key="4">
    <source>
        <dbReference type="ARBA" id="ARBA00023136"/>
    </source>
</evidence>
<comment type="caution">
    <text evidence="7">The sequence shown here is derived from an EMBL/GenBank/DDBJ whole genome shotgun (WGS) entry which is preliminary data.</text>
</comment>
<evidence type="ECO:0000256" key="5">
    <source>
        <dbReference type="SAM" id="Phobius"/>
    </source>
</evidence>
<evidence type="ECO:0000313" key="7">
    <source>
        <dbReference type="EMBL" id="GAH74937.1"/>
    </source>
</evidence>
<proteinExistence type="predicted"/>
<feature type="transmembrane region" description="Helical" evidence="5">
    <location>
        <begin position="29"/>
        <end position="50"/>
    </location>
</feature>
<sequence length="265" mass="28576">PAVIKNIIDPNITYLKPFFADAEGNKLNLVTGLAMAVVGTSLLFVAFEGMELIPNASEEIQNPEKNIPRSIYGTVIIATIIYLLVAFTALGGTDYTIFASDPEKAEYALAIAATPILGTAGFIIVSIGALFSTASAFNASLFGSSRMTYVMARDRIFPQFFQTVSKKGRVPFISILTISGVTLVFTLALDLAQIAQLASSIFLILFAIISLSSLVLRKKIKANFLIPLLGFLMALSLLGIFIWHLINQVKLGDDNALLTLILLPI</sequence>
<dbReference type="InterPro" id="IPR004841">
    <property type="entry name" value="AA-permease/SLC12A_dom"/>
</dbReference>
<reference evidence="7" key="1">
    <citation type="journal article" date="2014" name="Front. Microbiol.">
        <title>High frequency of phylogenetically diverse reductive dehalogenase-homologous genes in deep subseafloor sedimentary metagenomes.</title>
        <authorList>
            <person name="Kawai M."/>
            <person name="Futagami T."/>
            <person name="Toyoda A."/>
            <person name="Takaki Y."/>
            <person name="Nishi S."/>
            <person name="Hori S."/>
            <person name="Arai W."/>
            <person name="Tsubouchi T."/>
            <person name="Morono Y."/>
            <person name="Uchiyama I."/>
            <person name="Ito T."/>
            <person name="Fujiyama A."/>
            <person name="Inagaki F."/>
            <person name="Takami H."/>
        </authorList>
    </citation>
    <scope>NUCLEOTIDE SEQUENCE</scope>
    <source>
        <strain evidence="7">Expedition CK06-06</strain>
    </source>
</reference>
<evidence type="ECO:0000256" key="1">
    <source>
        <dbReference type="ARBA" id="ARBA00004141"/>
    </source>
</evidence>
<name>X1HZR7_9ZZZZ</name>
<organism evidence="7">
    <name type="scientific">marine sediment metagenome</name>
    <dbReference type="NCBI Taxonomy" id="412755"/>
    <lineage>
        <taxon>unclassified sequences</taxon>
        <taxon>metagenomes</taxon>
        <taxon>ecological metagenomes</taxon>
    </lineage>
</organism>
<dbReference type="EMBL" id="BARU01030156">
    <property type="protein sequence ID" value="GAH74937.1"/>
    <property type="molecule type" value="Genomic_DNA"/>
</dbReference>
<feature type="transmembrane region" description="Helical" evidence="5">
    <location>
        <begin position="194"/>
        <end position="216"/>
    </location>
</feature>
<gene>
    <name evidence="7" type="ORF">S03H2_47900</name>
</gene>
<keyword evidence="4 5" id="KW-0472">Membrane</keyword>
<dbReference type="PANTHER" id="PTHR42770">
    <property type="entry name" value="AMINO ACID TRANSPORTER-RELATED"/>
    <property type="match status" value="1"/>
</dbReference>
<feature type="transmembrane region" description="Helical" evidence="5">
    <location>
        <begin position="170"/>
        <end position="188"/>
    </location>
</feature>
<feature type="transmembrane region" description="Helical" evidence="5">
    <location>
        <begin position="228"/>
        <end position="246"/>
    </location>
</feature>
<dbReference type="Pfam" id="PF00324">
    <property type="entry name" value="AA_permease"/>
    <property type="match status" value="1"/>
</dbReference>
<accession>X1HZR7</accession>
<keyword evidence="2 5" id="KW-0812">Transmembrane</keyword>
<feature type="transmembrane region" description="Helical" evidence="5">
    <location>
        <begin position="110"/>
        <end position="137"/>
    </location>
</feature>